<evidence type="ECO:0000256" key="2">
    <source>
        <dbReference type="ARBA" id="ARBA00022621"/>
    </source>
</evidence>
<dbReference type="SUPFAM" id="SSF56281">
    <property type="entry name" value="Metallo-hydrolase/oxidoreductase"/>
    <property type="match status" value="1"/>
</dbReference>
<dbReference type="Pfam" id="PF23023">
    <property type="entry name" value="Anti-Pycsar_Apyc1"/>
    <property type="match status" value="1"/>
</dbReference>
<keyword evidence="3" id="KW-0479">Metal-binding</keyword>
<evidence type="ECO:0000313" key="7">
    <source>
        <dbReference type="Proteomes" id="UP000194003"/>
    </source>
</evidence>
<dbReference type="InterPro" id="IPR018490">
    <property type="entry name" value="cNMP-bd_dom_sf"/>
</dbReference>
<accession>A0A1Y2KBY1</accession>
<dbReference type="InterPro" id="IPR014710">
    <property type="entry name" value="RmlC-like_jellyroll"/>
</dbReference>
<dbReference type="Gene3D" id="3.60.15.10">
    <property type="entry name" value="Ribonuclease Z/Hydroxyacylglutathione hydrolase-like"/>
    <property type="match status" value="1"/>
</dbReference>
<evidence type="ECO:0000259" key="5">
    <source>
        <dbReference type="PROSITE" id="PS50042"/>
    </source>
</evidence>
<dbReference type="Gene3D" id="1.20.120.50">
    <property type="entry name" value="Hemerythrin-like"/>
    <property type="match status" value="1"/>
</dbReference>
<evidence type="ECO:0000256" key="4">
    <source>
        <dbReference type="ARBA" id="ARBA00023004"/>
    </source>
</evidence>
<dbReference type="EMBL" id="LVJN01000012">
    <property type="protein sequence ID" value="OSM07635.1"/>
    <property type="molecule type" value="Genomic_DNA"/>
</dbReference>
<dbReference type="InterPro" id="IPR036866">
    <property type="entry name" value="RibonucZ/Hydroxyglut_hydro"/>
</dbReference>
<dbReference type="InterPro" id="IPR016131">
    <property type="entry name" value="Haemerythrin_Fe_BS"/>
</dbReference>
<evidence type="ECO:0000256" key="1">
    <source>
        <dbReference type="ARBA" id="ARBA00010587"/>
    </source>
</evidence>
<dbReference type="CDD" id="cd12107">
    <property type="entry name" value="Hemerythrin"/>
    <property type="match status" value="1"/>
</dbReference>
<protein>
    <submittedName>
        <fullName evidence="6">Putative cyclic nucleotide-binding protein</fullName>
    </submittedName>
</protein>
<dbReference type="PANTHER" id="PTHR37164">
    <property type="entry name" value="BACTERIOHEMERYTHRIN"/>
    <property type="match status" value="1"/>
</dbReference>
<reference evidence="6 7" key="1">
    <citation type="journal article" date="2016" name="BMC Genomics">
        <title>Combined genomic and structural analyses of a cultured magnetotactic bacterium reveals its niche adaptation to a dynamic environment.</title>
        <authorList>
            <person name="Araujo A.C."/>
            <person name="Morillo V."/>
            <person name="Cypriano J."/>
            <person name="Teixeira L.C."/>
            <person name="Leao P."/>
            <person name="Lyra S."/>
            <person name="Almeida L.G."/>
            <person name="Bazylinski D.A."/>
            <person name="Vasconcellos A.T."/>
            <person name="Abreu F."/>
            <person name="Lins U."/>
        </authorList>
    </citation>
    <scope>NUCLEOTIDE SEQUENCE [LARGE SCALE GENOMIC DNA]</scope>
    <source>
        <strain evidence="6 7">IT-1</strain>
    </source>
</reference>
<name>A0A1Y2KBY1_9PROT</name>
<dbReference type="STRING" id="1434232.MAIT1_04609"/>
<comment type="similarity">
    <text evidence="1">Belongs to the hemerythrin family.</text>
</comment>
<dbReference type="PROSITE" id="PS50042">
    <property type="entry name" value="CNMP_BINDING_3"/>
    <property type="match status" value="2"/>
</dbReference>
<dbReference type="InterPro" id="IPR012827">
    <property type="entry name" value="Hemerythrin_metal-bd"/>
</dbReference>
<sequence length="839" mass="95707">MKRGLVVPAEDNGVPFETGPNTILLSDVLLQNGQFSNMAEFPVLQMLYRQGMIIPNHPRNTGEKPRLIGHRDQVTAQMRYIYRGNYGLHNEQELIEAGASPEQARAMIRMKLSFAFGKIRHSDEFLDTLFIEGQEVEIKNGVTIRRLQVNVFEIRFKGHSVTVDLNLAPLERYESPYPLGYHQIRREYFSVVHSGNGDGWDVNRPSMSSILMFQGKIYLIDAGPSIENSLISLGIGINEIEGIFHTHSHDDHFAGLASLIRADRRLKYYATPLVRVSVSKKLAALLSIDEQNFAHYFEVHDLAYDAWNNIEGLEVKPQFSPHPVETSIFQFRTLWEDGYRSYAHFADIVALSVLKDMVTDDPEKPGVSQQMYDEVSRTYLTRTDVKKIDCGGGMIHGQAEDFTDDESGKIIISHMARDLTDHEKEIGSGAPFGATEVLIPACQDYILRVAFHFLRSHLPTAPLHQLRMLLNNDTALLNPESIILKAGAKPTDLYLVLTGNVEVIDAEANLRSQVYAGTLIGEQPCLHDQGSTRTYRATSFVQALKIPTELFSRFVEINHLREDLDRLRIYRNFLEKTRLFSESIGQATQNRITQAMGSENYARGHDFRHADGRMLYLIKSGSITCKLGEIHAETLKPGDFFGEESAIFDTSSIFTFIAAEETECYLIPGGLLRDAPIVRWKLFEAFERRMQLLSKMDDENDSVFNWRNEYALDVPEMDAQHIKLFELGEKFSEASLNGDATAAQREERLDALISLSIEHFANEEAMLRQVGFQHRREHQARHESLIRQVHAEKERLAAHEFRMDEGFNSFFKDWIVRHILIEDRKYAAFLKNQAQSYII</sequence>
<gene>
    <name evidence="6" type="ORF">MAIT1_04609</name>
</gene>
<dbReference type="SMART" id="SM00100">
    <property type="entry name" value="cNMP"/>
    <property type="match status" value="2"/>
</dbReference>
<evidence type="ECO:0000256" key="3">
    <source>
        <dbReference type="ARBA" id="ARBA00022723"/>
    </source>
</evidence>
<keyword evidence="7" id="KW-1185">Reference proteome</keyword>
<dbReference type="InterPro" id="IPR000595">
    <property type="entry name" value="cNMP-bd_dom"/>
</dbReference>
<comment type="caution">
    <text evidence="6">The sequence shown here is derived from an EMBL/GenBank/DDBJ whole genome shotgun (WGS) entry which is preliminary data.</text>
</comment>
<dbReference type="PROSITE" id="PS00550">
    <property type="entry name" value="HEMERYTHRINS"/>
    <property type="match status" value="1"/>
</dbReference>
<organism evidence="6 7">
    <name type="scientific">Magnetofaba australis IT-1</name>
    <dbReference type="NCBI Taxonomy" id="1434232"/>
    <lineage>
        <taxon>Bacteria</taxon>
        <taxon>Pseudomonadati</taxon>
        <taxon>Pseudomonadota</taxon>
        <taxon>Magnetococcia</taxon>
        <taxon>Magnetococcales</taxon>
        <taxon>Magnetococcaceae</taxon>
        <taxon>Magnetofaba</taxon>
    </lineage>
</organism>
<dbReference type="GO" id="GO:0046872">
    <property type="term" value="F:metal ion binding"/>
    <property type="evidence" value="ECO:0007669"/>
    <property type="project" value="UniProtKB-KW"/>
</dbReference>
<keyword evidence="2" id="KW-0561">Oxygen transport</keyword>
<dbReference type="AlphaFoldDB" id="A0A1Y2KBY1"/>
<keyword evidence="2" id="KW-0813">Transport</keyword>
<feature type="domain" description="Cyclic nucleotide-binding" evidence="5">
    <location>
        <begin position="454"/>
        <end position="555"/>
    </location>
</feature>
<dbReference type="InterPro" id="IPR050669">
    <property type="entry name" value="Hemerythrin"/>
</dbReference>
<dbReference type="CDD" id="cd00038">
    <property type="entry name" value="CAP_ED"/>
    <property type="match status" value="2"/>
</dbReference>
<dbReference type="Pfam" id="PF00027">
    <property type="entry name" value="cNMP_binding"/>
    <property type="match status" value="2"/>
</dbReference>
<proteinExistence type="inferred from homology"/>
<dbReference type="NCBIfam" id="TIGR02481">
    <property type="entry name" value="hemeryth_dom"/>
    <property type="match status" value="1"/>
</dbReference>
<dbReference type="NCBIfam" id="NF033749">
    <property type="entry name" value="bact_hemeryth"/>
    <property type="match status" value="1"/>
</dbReference>
<dbReference type="SUPFAM" id="SSF51206">
    <property type="entry name" value="cAMP-binding domain-like"/>
    <property type="match status" value="2"/>
</dbReference>
<dbReference type="InterPro" id="IPR035938">
    <property type="entry name" value="Hemerythrin-like_sf"/>
</dbReference>
<keyword evidence="4" id="KW-0408">Iron</keyword>
<feature type="domain" description="Cyclic nucleotide-binding" evidence="5">
    <location>
        <begin position="612"/>
        <end position="667"/>
    </location>
</feature>
<dbReference type="Proteomes" id="UP000194003">
    <property type="component" value="Unassembled WGS sequence"/>
</dbReference>
<dbReference type="SUPFAM" id="SSF47188">
    <property type="entry name" value="Hemerythrin-like"/>
    <property type="match status" value="1"/>
</dbReference>
<dbReference type="Gene3D" id="2.60.120.10">
    <property type="entry name" value="Jelly Rolls"/>
    <property type="match status" value="2"/>
</dbReference>
<dbReference type="GO" id="GO:0005344">
    <property type="term" value="F:oxygen carrier activity"/>
    <property type="evidence" value="ECO:0007669"/>
    <property type="project" value="UniProtKB-KW"/>
</dbReference>
<evidence type="ECO:0000313" key="6">
    <source>
        <dbReference type="EMBL" id="OSM07635.1"/>
    </source>
</evidence>
<dbReference type="PANTHER" id="PTHR37164:SF1">
    <property type="entry name" value="BACTERIOHEMERYTHRIN"/>
    <property type="match status" value="1"/>
</dbReference>